<feature type="compositionally biased region" description="Low complexity" evidence="4">
    <location>
        <begin position="1183"/>
        <end position="1194"/>
    </location>
</feature>
<feature type="repeat" description="ANK" evidence="3">
    <location>
        <begin position="235"/>
        <end position="267"/>
    </location>
</feature>
<organism evidence="5 6">
    <name type="scientific">Euphydryas editha</name>
    <name type="common">Edith's checkerspot</name>
    <dbReference type="NCBI Taxonomy" id="104508"/>
    <lineage>
        <taxon>Eukaryota</taxon>
        <taxon>Metazoa</taxon>
        <taxon>Ecdysozoa</taxon>
        <taxon>Arthropoda</taxon>
        <taxon>Hexapoda</taxon>
        <taxon>Insecta</taxon>
        <taxon>Pterygota</taxon>
        <taxon>Neoptera</taxon>
        <taxon>Endopterygota</taxon>
        <taxon>Lepidoptera</taxon>
        <taxon>Glossata</taxon>
        <taxon>Ditrysia</taxon>
        <taxon>Papilionoidea</taxon>
        <taxon>Nymphalidae</taxon>
        <taxon>Nymphalinae</taxon>
        <taxon>Euphydryas</taxon>
    </lineage>
</organism>
<proteinExistence type="predicted"/>
<reference evidence="5" key="1">
    <citation type="submission" date="2022-03" db="EMBL/GenBank/DDBJ databases">
        <authorList>
            <person name="Tunstrom K."/>
        </authorList>
    </citation>
    <scope>NUCLEOTIDE SEQUENCE</scope>
</reference>
<dbReference type="InterPro" id="IPR036770">
    <property type="entry name" value="Ankyrin_rpt-contain_sf"/>
</dbReference>
<dbReference type="SMART" id="SM00248">
    <property type="entry name" value="ANK"/>
    <property type="match status" value="6"/>
</dbReference>
<feature type="region of interest" description="Disordered" evidence="4">
    <location>
        <begin position="1049"/>
        <end position="1077"/>
    </location>
</feature>
<feature type="region of interest" description="Disordered" evidence="4">
    <location>
        <begin position="1123"/>
        <end position="1297"/>
    </location>
</feature>
<evidence type="ECO:0000256" key="3">
    <source>
        <dbReference type="PROSITE-ProRule" id="PRU00023"/>
    </source>
</evidence>
<dbReference type="Pfam" id="PF12796">
    <property type="entry name" value="Ank_2"/>
    <property type="match status" value="3"/>
</dbReference>
<feature type="repeat" description="ANK" evidence="3">
    <location>
        <begin position="93"/>
        <end position="125"/>
    </location>
</feature>
<feature type="compositionally biased region" description="Pro residues" evidence="4">
    <location>
        <begin position="1390"/>
        <end position="1399"/>
    </location>
</feature>
<dbReference type="Gene3D" id="1.25.40.20">
    <property type="entry name" value="Ankyrin repeat-containing domain"/>
    <property type="match status" value="3"/>
</dbReference>
<keyword evidence="6" id="KW-1185">Reference proteome</keyword>
<comment type="caution">
    <text evidence="5">The sequence shown here is derived from an EMBL/GenBank/DDBJ whole genome shotgun (WGS) entry which is preliminary data.</text>
</comment>
<feature type="compositionally biased region" description="Polar residues" evidence="4">
    <location>
        <begin position="1349"/>
        <end position="1367"/>
    </location>
</feature>
<evidence type="ECO:0000256" key="2">
    <source>
        <dbReference type="ARBA" id="ARBA00023043"/>
    </source>
</evidence>
<dbReference type="Proteomes" id="UP001153954">
    <property type="component" value="Unassembled WGS sequence"/>
</dbReference>
<keyword evidence="2 3" id="KW-0040">ANK repeat</keyword>
<dbReference type="PROSITE" id="PS50297">
    <property type="entry name" value="ANK_REP_REGION"/>
    <property type="match status" value="5"/>
</dbReference>
<feature type="compositionally biased region" description="Polar residues" evidence="4">
    <location>
        <begin position="682"/>
        <end position="693"/>
    </location>
</feature>
<feature type="repeat" description="ANK" evidence="3">
    <location>
        <begin position="60"/>
        <end position="92"/>
    </location>
</feature>
<dbReference type="InterPro" id="IPR002110">
    <property type="entry name" value="Ankyrin_rpt"/>
</dbReference>
<protein>
    <submittedName>
        <fullName evidence="5">Uncharacterized protein</fullName>
    </submittedName>
</protein>
<feature type="compositionally biased region" description="Low complexity" evidence="4">
    <location>
        <begin position="633"/>
        <end position="650"/>
    </location>
</feature>
<dbReference type="SUPFAM" id="SSF48403">
    <property type="entry name" value="Ankyrin repeat"/>
    <property type="match status" value="1"/>
</dbReference>
<dbReference type="InterPro" id="IPR033635">
    <property type="entry name" value="ANKS1/Caskin"/>
</dbReference>
<feature type="repeat" description="ANK" evidence="3">
    <location>
        <begin position="203"/>
        <end position="235"/>
    </location>
</feature>
<evidence type="ECO:0000256" key="4">
    <source>
        <dbReference type="SAM" id="MobiDB-lite"/>
    </source>
</evidence>
<gene>
    <name evidence="5" type="ORF">EEDITHA_LOCUS4135</name>
</gene>
<dbReference type="EMBL" id="CAKOGL010000007">
    <property type="protein sequence ID" value="CAH2087931.1"/>
    <property type="molecule type" value="Genomic_DNA"/>
</dbReference>
<feature type="compositionally biased region" description="Polar residues" evidence="4">
    <location>
        <begin position="1220"/>
        <end position="1234"/>
    </location>
</feature>
<dbReference type="PANTHER" id="PTHR24174:SF1">
    <property type="entry name" value="IP14385P"/>
    <property type="match status" value="1"/>
</dbReference>
<accession>A0AAU9TLE2</accession>
<dbReference type="PRINTS" id="PR01415">
    <property type="entry name" value="ANKYRIN"/>
</dbReference>
<dbReference type="PANTHER" id="PTHR24174">
    <property type="entry name" value="ANKYRIN REPEAT AND STERILE ALPHA MOTIF DOMAIN-CONTAINING PROTEIN 1"/>
    <property type="match status" value="1"/>
</dbReference>
<evidence type="ECO:0000313" key="6">
    <source>
        <dbReference type="Proteomes" id="UP001153954"/>
    </source>
</evidence>
<evidence type="ECO:0000313" key="5">
    <source>
        <dbReference type="EMBL" id="CAH2087931.1"/>
    </source>
</evidence>
<feature type="compositionally biased region" description="Basic and acidic residues" evidence="4">
    <location>
        <begin position="1272"/>
        <end position="1281"/>
    </location>
</feature>
<feature type="region of interest" description="Disordered" evidence="4">
    <location>
        <begin position="1346"/>
        <end position="1412"/>
    </location>
</feature>
<feature type="repeat" description="ANK" evidence="3">
    <location>
        <begin position="129"/>
        <end position="161"/>
    </location>
</feature>
<feature type="region of interest" description="Disordered" evidence="4">
    <location>
        <begin position="615"/>
        <end position="650"/>
    </location>
</feature>
<name>A0AAU9TLE2_EUPED</name>
<feature type="region of interest" description="Disordered" evidence="4">
    <location>
        <begin position="672"/>
        <end position="693"/>
    </location>
</feature>
<dbReference type="GO" id="GO:0005829">
    <property type="term" value="C:cytosol"/>
    <property type="evidence" value="ECO:0007669"/>
    <property type="project" value="TreeGrafter"/>
</dbReference>
<feature type="compositionally biased region" description="Basic and acidic residues" evidence="4">
    <location>
        <begin position="1368"/>
        <end position="1377"/>
    </location>
</feature>
<sequence length="1437" mass="159301">MGDIHKNVTCFSAFDICGNMCEAKTNLHRHCSKAKKRIKSKISYLDSLRRGAGVNVQDDSGYTPLHHACLQGHKSIVHLLLSVDASPCVTNDKGATPLHLAAFKGDSAIVAMLLAHNNPPVNVNQVTLENETALLLAAQFGSVEVVAQLTARGADVNIPNLKDESALDLAAQYGRLQTVKHLIRHHPMLVHPYKFPNWRVRKFSSTPLHRASMNGHIEVVQVLLEAGIDPNVRTNAGTALHQAACFGKADVVRILLEAGADLNAVDGKDKTVEGVLADYPEEATWKVRRVITEFTFREREDDLPPFPVQDSPTGYPRIPVMKAPETQKNNNFSDSLIITPSSSFLTKNSSQNFVKKLASKCLGLKAKFNSAPNISNPGLESNVDGKLKKSDTKLNTNTRHIGNSIFFNILSKKEESGDIICTDEFDTISLDRLGTLNRDSAVNRSNRSCPGFKTSLPNISENNELSDSHESIVGNIDKEDSTVKNNKTLVTEAINYDTKLSIFEPRQRHNRISITSNVSLDSANLVNECYESYEFSSKSSTKIELNQEQEVCIPKPPPRSNLGPVVESEDTIYANIIPERNNMKYPTPAVRTHISTIVDKIDNKGLYENVSITSERKAPEPPKRSFMPFNITSNYSSPSGSRSSTLSSDSMIDESNLEDILLSEKSKSFRHRKIPLHRESSKSSINRAQSNASDISNTTEISALENVDCSGDIENKSIYLSMTGTLPNKKTDKVKKKVLFRNKTFTNIEVDRNSVNTKNTIKQENSFLKETLGKYHIRGTGHCMYKAPTVQEFIYIFNRDTLYTDVEPFTKVPNDKRDSYFETGICFCKPRPPKFHSSAEDLLDIPSQEEEDKVSIDMDALKNKLEFVSSSFRCFCDSGTCPLHENKRKTSIELVVKFSAIKKSISTPDITLELTPSSTITKSRLIKNKSVPSNLEEPYAVVNIQDVIKKSENACNTDLKEYGYVAMSPHSSLSSTDRPYSVKDIAEVISLGTNSTSTDANVSCASSDTMQSVLRKSSSSEHSGHWSLQSCNSNITIVSDASFKSCIEESSDDSDGTLHSDGESSDAETVKSDVSTTKRPWVHSSSFRFGNKHGNKEIKDTIDEDESFALAKFESSSSKIESGISVDSESYSSECEGDSGVPGEGYVSLDASLERDSGVVGAVRSGSGRRRWDEAEGTSEGDALSVSSAASSCAPLHLAHHHEYSKVSPTPPKKPPRRNLSVSPTHVNSPSSGYSYELRAHARSQDDLDEIQGAKHYLKHGRSVDQYVDSKLSSEYEENHNSPRAIPVPNPRPSLRNRSQPVAITAMYENVVIKEQNPRRKLRRNTFGPQYENFEVRMADKRVRKYSNQERSSLESLLDDQSMNSPSECERYSDGSRVDIPLSPTHYEQPPTPDHPPPSAKQAENSIHERIRPLSQLIMEVVEEIRIMKKSQGDSKS</sequence>
<keyword evidence="1" id="KW-0677">Repeat</keyword>
<evidence type="ECO:0000256" key="1">
    <source>
        <dbReference type="ARBA" id="ARBA00022737"/>
    </source>
</evidence>
<dbReference type="PROSITE" id="PS50088">
    <property type="entry name" value="ANK_REPEAT"/>
    <property type="match status" value="5"/>
</dbReference>